<name>A0A845ARI4_9SPHN</name>
<feature type="transmembrane region" description="Helical" evidence="7">
    <location>
        <begin position="123"/>
        <end position="146"/>
    </location>
</feature>
<dbReference type="RefSeq" id="WP_160779383.1">
    <property type="nucleotide sequence ID" value="NZ_BAAAZF010000001.1"/>
</dbReference>
<evidence type="ECO:0000256" key="7">
    <source>
        <dbReference type="SAM" id="Phobius"/>
    </source>
</evidence>
<proteinExistence type="inferred from homology"/>
<keyword evidence="9" id="KW-1185">Reference proteome</keyword>
<dbReference type="NCBIfam" id="TIGR00813">
    <property type="entry name" value="sss"/>
    <property type="match status" value="1"/>
</dbReference>
<feature type="transmembrane region" description="Helical" evidence="7">
    <location>
        <begin position="45"/>
        <end position="62"/>
    </location>
</feature>
<evidence type="ECO:0000313" key="8">
    <source>
        <dbReference type="EMBL" id="MXP31997.1"/>
    </source>
</evidence>
<keyword evidence="4 7" id="KW-1133">Transmembrane helix</keyword>
<feature type="transmembrane region" description="Helical" evidence="7">
    <location>
        <begin position="185"/>
        <end position="203"/>
    </location>
</feature>
<dbReference type="GO" id="GO:0005412">
    <property type="term" value="F:D-glucose:sodium symporter activity"/>
    <property type="evidence" value="ECO:0007669"/>
    <property type="project" value="TreeGrafter"/>
</dbReference>
<feature type="transmembrane region" description="Helical" evidence="7">
    <location>
        <begin position="464"/>
        <end position="485"/>
    </location>
</feature>
<keyword evidence="3 7" id="KW-0812">Transmembrane</keyword>
<dbReference type="PANTHER" id="PTHR11819">
    <property type="entry name" value="SOLUTE CARRIER FAMILY 5"/>
    <property type="match status" value="1"/>
</dbReference>
<gene>
    <name evidence="8" type="ORF">GRI94_09195</name>
</gene>
<comment type="subcellular location">
    <subcellularLocation>
        <location evidence="1">Membrane</location>
        <topology evidence="1">Multi-pass membrane protein</topology>
    </subcellularLocation>
</comment>
<dbReference type="PROSITE" id="PS50283">
    <property type="entry name" value="NA_SOLUT_SYMP_3"/>
    <property type="match status" value="1"/>
</dbReference>
<sequence>MTLETIDIVIIALYAVALFGIALYVSREPAGHEKNTEDYFLAGRALPWWAIGASLIASNISAEQIIGQSGQGYVVGMAIAAYEWQAAIVLIIVAKFFLPIFLKRKIYTMPQFLEQRYGDGVKTLMSVFWVALYTAVNLTTVLWLGGLAVTSLTGWSVMGSMAALAAFAVLYSLYGGLKAVALTDIIQVVILIIGGIAITYIALDALPANGALGGFGLLMQEIPGHFEMILDESNPSYGDLPGIWTLLGGLWVLHFSYWGFNQYIIQRALGAENLGEAQKGLAFAALLKILVPFIVVIPGIAAIMLAQQGLLDGNALAERSDRTYGELMSFAPAGLRGLVFAALIAAVVSSLASMMNSISTIFTMDLYRASKPDKSEHHYVLVGRIAALSAMVIALVLARPFIGGFESGFQTVQEYTGFIAPGIVVVFLLGFFDKRMNTAGAFTALLGSLAVNIALKFGLPDVPFIIRIWGVFMLTIVAAAVVSRITGAPDEERTVKLGDIAFATSMLFNTLAMLVTAILVGLYIWLW</sequence>
<feature type="transmembrane region" description="Helical" evidence="7">
    <location>
        <begin position="152"/>
        <end position="173"/>
    </location>
</feature>
<dbReference type="Gene3D" id="1.20.1730.10">
    <property type="entry name" value="Sodium/glucose cotransporter"/>
    <property type="match status" value="1"/>
</dbReference>
<dbReference type="OrthoDB" id="9814523at2"/>
<dbReference type="InterPro" id="IPR038377">
    <property type="entry name" value="Na/Glc_symporter_sf"/>
</dbReference>
<keyword evidence="5 7" id="KW-0472">Membrane</keyword>
<dbReference type="CDD" id="cd10325">
    <property type="entry name" value="SLC5sbd_vSGLT"/>
    <property type="match status" value="1"/>
</dbReference>
<dbReference type="EMBL" id="WTYE01000001">
    <property type="protein sequence ID" value="MXP31997.1"/>
    <property type="molecule type" value="Genomic_DNA"/>
</dbReference>
<evidence type="ECO:0000256" key="3">
    <source>
        <dbReference type="ARBA" id="ARBA00022692"/>
    </source>
</evidence>
<comment type="similarity">
    <text evidence="2 6">Belongs to the sodium:solute symporter (SSF) (TC 2.A.21) family.</text>
</comment>
<accession>A0A845ARI4</accession>
<organism evidence="8 9">
    <name type="scientific">Parerythrobacter jejuensis</name>
    <dbReference type="NCBI Taxonomy" id="795812"/>
    <lineage>
        <taxon>Bacteria</taxon>
        <taxon>Pseudomonadati</taxon>
        <taxon>Pseudomonadota</taxon>
        <taxon>Alphaproteobacteria</taxon>
        <taxon>Sphingomonadales</taxon>
        <taxon>Erythrobacteraceae</taxon>
        <taxon>Parerythrobacter</taxon>
    </lineage>
</organism>
<protein>
    <submittedName>
        <fullName evidence="8">Sodium/solute symporter</fullName>
    </submittedName>
</protein>
<evidence type="ECO:0000256" key="6">
    <source>
        <dbReference type="RuleBase" id="RU362091"/>
    </source>
</evidence>
<dbReference type="InterPro" id="IPR001734">
    <property type="entry name" value="Na/solute_symporter"/>
</dbReference>
<dbReference type="PANTHER" id="PTHR11819:SF195">
    <property type="entry name" value="SODIUM_GLUCOSE COTRANSPORTER 4"/>
    <property type="match status" value="1"/>
</dbReference>
<comment type="caution">
    <text evidence="8">The sequence shown here is derived from an EMBL/GenBank/DDBJ whole genome shotgun (WGS) entry which is preliminary data.</text>
</comment>
<feature type="transmembrane region" description="Helical" evidence="7">
    <location>
        <begin position="6"/>
        <end position="25"/>
    </location>
</feature>
<evidence type="ECO:0000256" key="2">
    <source>
        <dbReference type="ARBA" id="ARBA00006434"/>
    </source>
</evidence>
<evidence type="ECO:0000256" key="4">
    <source>
        <dbReference type="ARBA" id="ARBA00022989"/>
    </source>
</evidence>
<dbReference type="AlphaFoldDB" id="A0A845ARI4"/>
<feature type="transmembrane region" description="Helical" evidence="7">
    <location>
        <begin position="337"/>
        <end position="358"/>
    </location>
</feature>
<evidence type="ECO:0000313" key="9">
    <source>
        <dbReference type="Proteomes" id="UP000446786"/>
    </source>
</evidence>
<dbReference type="Proteomes" id="UP000446786">
    <property type="component" value="Unassembled WGS sequence"/>
</dbReference>
<feature type="transmembrane region" description="Helical" evidence="7">
    <location>
        <begin position="439"/>
        <end position="458"/>
    </location>
</feature>
<feature type="transmembrane region" description="Helical" evidence="7">
    <location>
        <begin position="506"/>
        <end position="526"/>
    </location>
</feature>
<feature type="transmembrane region" description="Helical" evidence="7">
    <location>
        <begin position="379"/>
        <end position="402"/>
    </location>
</feature>
<feature type="transmembrane region" description="Helical" evidence="7">
    <location>
        <begin position="281"/>
        <end position="306"/>
    </location>
</feature>
<dbReference type="GO" id="GO:0005886">
    <property type="term" value="C:plasma membrane"/>
    <property type="evidence" value="ECO:0007669"/>
    <property type="project" value="TreeGrafter"/>
</dbReference>
<dbReference type="Pfam" id="PF00474">
    <property type="entry name" value="SSF"/>
    <property type="match status" value="1"/>
</dbReference>
<feature type="transmembrane region" description="Helical" evidence="7">
    <location>
        <begin position="242"/>
        <end position="260"/>
    </location>
</feature>
<reference evidence="8 9" key="1">
    <citation type="submission" date="2019-12" db="EMBL/GenBank/DDBJ databases">
        <title>Genomic-based taxomic classification of the family Erythrobacteraceae.</title>
        <authorList>
            <person name="Xu L."/>
        </authorList>
    </citation>
    <scope>NUCLEOTIDE SEQUENCE [LARGE SCALE GENOMIC DNA]</scope>
    <source>
        <strain evidence="8 9">JCM 16677</strain>
    </source>
</reference>
<feature type="transmembrane region" description="Helical" evidence="7">
    <location>
        <begin position="82"/>
        <end position="102"/>
    </location>
</feature>
<evidence type="ECO:0000256" key="5">
    <source>
        <dbReference type="ARBA" id="ARBA00023136"/>
    </source>
</evidence>
<feature type="transmembrane region" description="Helical" evidence="7">
    <location>
        <begin position="414"/>
        <end position="432"/>
    </location>
</feature>
<evidence type="ECO:0000256" key="1">
    <source>
        <dbReference type="ARBA" id="ARBA00004141"/>
    </source>
</evidence>